<comment type="caution">
    <text evidence="2">The sequence shown here is derived from an EMBL/GenBank/DDBJ whole genome shotgun (WGS) entry which is preliminary data.</text>
</comment>
<dbReference type="AlphaFoldDB" id="A0A645EP84"/>
<evidence type="ECO:0000256" key="1">
    <source>
        <dbReference type="SAM" id="Coils"/>
    </source>
</evidence>
<dbReference type="EMBL" id="VSSQ01049183">
    <property type="protein sequence ID" value="MPN03256.1"/>
    <property type="molecule type" value="Genomic_DNA"/>
</dbReference>
<accession>A0A645EP84</accession>
<keyword evidence="1" id="KW-0175">Coiled coil</keyword>
<gene>
    <name evidence="2" type="ORF">SDC9_150483</name>
</gene>
<protein>
    <submittedName>
        <fullName evidence="2">Uncharacterized protein</fullName>
    </submittedName>
</protein>
<sequence length="132" mass="15130">MVGDKKFHSFQVWRENPSGKATYVYGLTLKQIKSIRTKSDENLTAENIELQAQLDAAKKVINELEQRAMTKGATLAEENAKLKEDQQWYIHTLRPLLKRQTNEFITGSSQSIKATLIPIGGMHGFRRKSKRR</sequence>
<proteinExistence type="predicted"/>
<name>A0A645EP84_9ZZZZ</name>
<reference evidence="2" key="1">
    <citation type="submission" date="2019-08" db="EMBL/GenBank/DDBJ databases">
        <authorList>
            <person name="Kucharzyk K."/>
            <person name="Murdoch R.W."/>
            <person name="Higgins S."/>
            <person name="Loffler F."/>
        </authorList>
    </citation>
    <scope>NUCLEOTIDE SEQUENCE</scope>
</reference>
<feature type="coiled-coil region" evidence="1">
    <location>
        <begin position="40"/>
        <end position="67"/>
    </location>
</feature>
<evidence type="ECO:0000313" key="2">
    <source>
        <dbReference type="EMBL" id="MPN03256.1"/>
    </source>
</evidence>
<organism evidence="2">
    <name type="scientific">bioreactor metagenome</name>
    <dbReference type="NCBI Taxonomy" id="1076179"/>
    <lineage>
        <taxon>unclassified sequences</taxon>
        <taxon>metagenomes</taxon>
        <taxon>ecological metagenomes</taxon>
    </lineage>
</organism>